<feature type="region of interest" description="Disordered" evidence="1">
    <location>
        <begin position="1"/>
        <end position="29"/>
    </location>
</feature>
<sequence length="913" mass="102377">MGPDRGDGGGFLPTGYRGVHTVPGDGRESNGLEFEIARSRTGDDAGSAARFGCFSTSPGTAFEMVLPVLPKTRDRLTLISGILATFAVSQIWLMASVSHHWEIGDNDSAVGQALRRPESPSNTRATLYVNAHNQTPIIFGLSPGTTGTHTHFKAACRLGLPSIHHMTYCASPHHGKGVMDGLKAHANVMRLNDLAYKCTMGEKAKGKSSKYYKWKGSNICNMDVRDWARQTKGNLTALLGSSVVGLFDYPYPNMVDYILETIPKVRGEYFRPTFLYTKRNPAQWTSSRLKHGFLLCKEDYTDIEINLNSTRAYGKAPLYLSEFNIFECIDRAVARSASAHLKLNDIWYYETNNQVDKTTGKKVKGFLKNKRPGLILALLSSFEWHQERYSPLGHYLPDFFGVDTPRELETEGSKKKRIYSKEVAEHIVSVLDVQGFDVSGNEQVETFVVIGYFGGQLATQKDGGRICAQVDAALPCFGFFVFSALWASAPDSKQRRHNRGAGGSRRPEGAEVESRLDRPLPRVYVDEIPSSDANLDGSAELPILYRDKECICASSQTVWLAMECKNIDYITVLVSKEDDQRVPRVVWPDCDDDVATNSEHAIEILEQIQARYPDKDPPFYPKLSAAVDASRCNIMRLPGVMPRNSDPNLLDLAPYLFREDGTKVQKSSHTVSLEEIEEMQEEYYLGSYLCGKDVTAADMVWGPYLERYAIQLPMVMPNLKSCSPRSKMYEEVSSWYVTMERNLPEYSCCVQGDARHWRSCLERAVKVHNSRVEVDDEYVQLPPAPIESGWWMVKNPSADQLWREYTKTRPWLGDTPGEEVALHLLRNRDELIRTASESLGISSEATDEALRELINYMASWTIDKSECVDISAKASRLVTWLSEHIQIPKDIPMIPALALGEVAMASLPIEEKI</sequence>
<dbReference type="OrthoDB" id="10530494at2759"/>
<feature type="compositionally biased region" description="Basic and acidic residues" evidence="1">
    <location>
        <begin position="505"/>
        <end position="515"/>
    </location>
</feature>
<evidence type="ECO:0000313" key="2">
    <source>
        <dbReference type="EMBL" id="EJK57416.1"/>
    </source>
</evidence>
<accession>K0S914</accession>
<dbReference type="InterPro" id="IPR027417">
    <property type="entry name" value="P-loop_NTPase"/>
</dbReference>
<feature type="region of interest" description="Disordered" evidence="1">
    <location>
        <begin position="493"/>
        <end position="515"/>
    </location>
</feature>
<keyword evidence="3" id="KW-1185">Reference proteome</keyword>
<reference evidence="2 3" key="1">
    <citation type="journal article" date="2012" name="Genome Biol.">
        <title>Genome and low-iron response of an oceanic diatom adapted to chronic iron limitation.</title>
        <authorList>
            <person name="Lommer M."/>
            <person name="Specht M."/>
            <person name="Roy A.S."/>
            <person name="Kraemer L."/>
            <person name="Andreson R."/>
            <person name="Gutowska M.A."/>
            <person name="Wolf J."/>
            <person name="Bergner S.V."/>
            <person name="Schilhabel M.B."/>
            <person name="Klostermeier U.C."/>
            <person name="Beiko R.G."/>
            <person name="Rosenstiel P."/>
            <person name="Hippler M."/>
            <person name="Laroche J."/>
        </authorList>
    </citation>
    <scope>NUCLEOTIDE SEQUENCE [LARGE SCALE GENOMIC DNA]</scope>
    <source>
        <strain evidence="2 3">CCMP1005</strain>
    </source>
</reference>
<evidence type="ECO:0008006" key="4">
    <source>
        <dbReference type="Google" id="ProtNLM"/>
    </source>
</evidence>
<dbReference type="EMBL" id="AGNL01028298">
    <property type="protein sequence ID" value="EJK57416.1"/>
    <property type="molecule type" value="Genomic_DNA"/>
</dbReference>
<evidence type="ECO:0000313" key="3">
    <source>
        <dbReference type="Proteomes" id="UP000266841"/>
    </source>
</evidence>
<dbReference type="AlphaFoldDB" id="K0S914"/>
<dbReference type="eggNOG" id="ENOG502T3MF">
    <property type="taxonomic scope" value="Eukaryota"/>
</dbReference>
<evidence type="ECO:0000256" key="1">
    <source>
        <dbReference type="SAM" id="MobiDB-lite"/>
    </source>
</evidence>
<proteinExistence type="predicted"/>
<protein>
    <recommendedName>
        <fullName evidence="4">GST C-terminal domain-containing protein</fullName>
    </recommendedName>
</protein>
<dbReference type="Proteomes" id="UP000266841">
    <property type="component" value="Unassembled WGS sequence"/>
</dbReference>
<name>K0S914_THAOC</name>
<gene>
    <name evidence="2" type="ORF">THAOC_22540</name>
</gene>
<dbReference type="Gene3D" id="3.40.50.300">
    <property type="entry name" value="P-loop containing nucleotide triphosphate hydrolases"/>
    <property type="match status" value="1"/>
</dbReference>
<organism evidence="2 3">
    <name type="scientific">Thalassiosira oceanica</name>
    <name type="common">Marine diatom</name>
    <dbReference type="NCBI Taxonomy" id="159749"/>
    <lineage>
        <taxon>Eukaryota</taxon>
        <taxon>Sar</taxon>
        <taxon>Stramenopiles</taxon>
        <taxon>Ochrophyta</taxon>
        <taxon>Bacillariophyta</taxon>
        <taxon>Coscinodiscophyceae</taxon>
        <taxon>Thalassiosirophycidae</taxon>
        <taxon>Thalassiosirales</taxon>
        <taxon>Thalassiosiraceae</taxon>
        <taxon>Thalassiosira</taxon>
    </lineage>
</organism>
<comment type="caution">
    <text evidence="2">The sequence shown here is derived from an EMBL/GenBank/DDBJ whole genome shotgun (WGS) entry which is preliminary data.</text>
</comment>